<feature type="region of interest" description="Disordered" evidence="1">
    <location>
        <begin position="363"/>
        <end position="384"/>
    </location>
</feature>
<dbReference type="EMBL" id="JAQQWN010000007">
    <property type="protein sequence ID" value="KAK8075737.1"/>
    <property type="molecule type" value="Genomic_DNA"/>
</dbReference>
<proteinExistence type="predicted"/>
<organism evidence="2 3">
    <name type="scientific">Apiospora hydei</name>
    <dbReference type="NCBI Taxonomy" id="1337664"/>
    <lineage>
        <taxon>Eukaryota</taxon>
        <taxon>Fungi</taxon>
        <taxon>Dikarya</taxon>
        <taxon>Ascomycota</taxon>
        <taxon>Pezizomycotina</taxon>
        <taxon>Sordariomycetes</taxon>
        <taxon>Xylariomycetidae</taxon>
        <taxon>Amphisphaeriales</taxon>
        <taxon>Apiosporaceae</taxon>
        <taxon>Apiospora</taxon>
    </lineage>
</organism>
<gene>
    <name evidence="2" type="ORF">PG997_010400</name>
</gene>
<dbReference type="RefSeq" id="XP_066666677.1">
    <property type="nucleotide sequence ID" value="XM_066814715.1"/>
</dbReference>
<evidence type="ECO:0000256" key="1">
    <source>
        <dbReference type="SAM" id="MobiDB-lite"/>
    </source>
</evidence>
<feature type="compositionally biased region" description="Basic and acidic residues" evidence="1">
    <location>
        <begin position="363"/>
        <end position="383"/>
    </location>
</feature>
<reference evidence="2 3" key="1">
    <citation type="submission" date="2023-01" db="EMBL/GenBank/DDBJ databases">
        <title>Analysis of 21 Apiospora genomes using comparative genomics revels a genus with tremendous synthesis potential of carbohydrate active enzymes and secondary metabolites.</title>
        <authorList>
            <person name="Sorensen T."/>
        </authorList>
    </citation>
    <scope>NUCLEOTIDE SEQUENCE [LARGE SCALE GENOMIC DNA]</scope>
    <source>
        <strain evidence="2 3">CBS 114990</strain>
    </source>
</reference>
<accession>A0ABR1VWY3</accession>
<dbReference type="Proteomes" id="UP001433268">
    <property type="component" value="Unassembled WGS sequence"/>
</dbReference>
<sequence>MGGGPDERYPNIPGTLPCIEDLYKRASNGLANLQLSSSARINKPTMDVVVETLKKSLPPDVRHQVYCAPAYGPDLWSNDPVKYDAARDHLAGLANGKIDGGNDFRIFLRRVASAVHVVWPLWVEDEFGAHWVVLYWNTTISFRPQGMFAYIQELRLFDPALDYGYHTSGHRDNYQRRERITNAFITFLNLFKRQWVLIAENTQIGGLRWNHDRKGKMSENRLMHGFHATFNMEEGDHATGERCYSLIKQLLAGIVEQETALPADRYEPHREHLGKLTYVDPYLARMEMAGICAWQSMEAKDFKARIGVEDLPDACKTQFAALTHENKRCYVKPEALKKPDKVYDVVTQRKLHRAKEERLFAAQEELDRQGRPQGSGRHEHDTQAELQVSQSVGDVACNDVDVSLPGGSANCHRRQEKEAAAGGASGCEENKTRRLSRVAASQPVVRYVVLFAVTGTPLLGITTNAEVDIPERSREQSWGFAYDR</sequence>
<keyword evidence="3" id="KW-1185">Reference proteome</keyword>
<name>A0ABR1VWY3_9PEZI</name>
<evidence type="ECO:0008006" key="4">
    <source>
        <dbReference type="Google" id="ProtNLM"/>
    </source>
</evidence>
<evidence type="ECO:0000313" key="2">
    <source>
        <dbReference type="EMBL" id="KAK8075737.1"/>
    </source>
</evidence>
<protein>
    <recommendedName>
        <fullName evidence="4">Ubiquitin-like protease family profile domain-containing protein</fullName>
    </recommendedName>
</protein>
<evidence type="ECO:0000313" key="3">
    <source>
        <dbReference type="Proteomes" id="UP001433268"/>
    </source>
</evidence>
<comment type="caution">
    <text evidence="2">The sequence shown here is derived from an EMBL/GenBank/DDBJ whole genome shotgun (WGS) entry which is preliminary data.</text>
</comment>
<dbReference type="GeneID" id="92047775"/>